<gene>
    <name evidence="7" type="ORF">F751_2970</name>
</gene>
<dbReference type="OrthoDB" id="515155at2759"/>
<protein>
    <recommendedName>
        <fullName evidence="9">Protein odr-4-like protein</fullName>
    </recommendedName>
</protein>
<evidence type="ECO:0000313" key="8">
    <source>
        <dbReference type="Proteomes" id="UP000028924"/>
    </source>
</evidence>
<evidence type="ECO:0000256" key="6">
    <source>
        <dbReference type="SAM" id="Phobius"/>
    </source>
</evidence>
<dbReference type="PANTHER" id="PTHR33966:SF1">
    <property type="entry name" value="PROTEIN ODR-4 HOMOLOG"/>
    <property type="match status" value="1"/>
</dbReference>
<evidence type="ECO:0000256" key="2">
    <source>
        <dbReference type="ARBA" id="ARBA00010131"/>
    </source>
</evidence>
<evidence type="ECO:0000256" key="3">
    <source>
        <dbReference type="ARBA" id="ARBA00022692"/>
    </source>
</evidence>
<evidence type="ECO:0000256" key="5">
    <source>
        <dbReference type="ARBA" id="ARBA00023136"/>
    </source>
</evidence>
<comment type="subcellular location">
    <subcellularLocation>
        <location evidence="1">Membrane</location>
    </subcellularLocation>
</comment>
<evidence type="ECO:0000256" key="1">
    <source>
        <dbReference type="ARBA" id="ARBA00004370"/>
    </source>
</evidence>
<dbReference type="RefSeq" id="XP_011395644.1">
    <property type="nucleotide sequence ID" value="XM_011397342.1"/>
</dbReference>
<name>A0A087SAM5_AUXPR</name>
<dbReference type="InterPro" id="IPR029454">
    <property type="entry name" value="ODR-4-like"/>
</dbReference>
<dbReference type="EMBL" id="KL662081">
    <property type="protein sequence ID" value="KFM22779.1"/>
    <property type="molecule type" value="Genomic_DNA"/>
</dbReference>
<dbReference type="AlphaFoldDB" id="A0A087SAM5"/>
<reference evidence="7 8" key="1">
    <citation type="journal article" date="2014" name="BMC Genomics">
        <title>Oil accumulation mechanisms of the oleaginous microalga Chlorella protothecoides revealed through its genome, transcriptomes, and proteomes.</title>
        <authorList>
            <person name="Gao C."/>
            <person name="Wang Y."/>
            <person name="Shen Y."/>
            <person name="Yan D."/>
            <person name="He X."/>
            <person name="Dai J."/>
            <person name="Wu Q."/>
        </authorList>
    </citation>
    <scope>NUCLEOTIDE SEQUENCE [LARGE SCALE GENOMIC DNA]</scope>
    <source>
        <strain evidence="7 8">0710</strain>
    </source>
</reference>
<keyword evidence="4 6" id="KW-1133">Transmembrane helix</keyword>
<accession>A0A087SAM5</accession>
<keyword evidence="5 6" id="KW-0472">Membrane</keyword>
<dbReference type="PANTHER" id="PTHR33966">
    <property type="entry name" value="PROTEIN ODR-4 HOMOLOG"/>
    <property type="match status" value="1"/>
</dbReference>
<proteinExistence type="inferred from homology"/>
<dbReference type="STRING" id="3075.A0A087SAM5"/>
<dbReference type="Proteomes" id="UP000028924">
    <property type="component" value="Unassembled WGS sequence"/>
</dbReference>
<keyword evidence="8" id="KW-1185">Reference proteome</keyword>
<organism evidence="7 8">
    <name type="scientific">Auxenochlorella protothecoides</name>
    <name type="common">Green microalga</name>
    <name type="synonym">Chlorella protothecoides</name>
    <dbReference type="NCBI Taxonomy" id="3075"/>
    <lineage>
        <taxon>Eukaryota</taxon>
        <taxon>Viridiplantae</taxon>
        <taxon>Chlorophyta</taxon>
        <taxon>core chlorophytes</taxon>
        <taxon>Trebouxiophyceae</taxon>
        <taxon>Chlorellales</taxon>
        <taxon>Chlorellaceae</taxon>
        <taxon>Auxenochlorella</taxon>
    </lineage>
</organism>
<keyword evidence="3 6" id="KW-0812">Transmembrane</keyword>
<dbReference type="GO" id="GO:0012505">
    <property type="term" value="C:endomembrane system"/>
    <property type="evidence" value="ECO:0007669"/>
    <property type="project" value="TreeGrafter"/>
</dbReference>
<comment type="similarity">
    <text evidence="2">Belongs to the ODR-4 family.</text>
</comment>
<evidence type="ECO:0008006" key="9">
    <source>
        <dbReference type="Google" id="ProtNLM"/>
    </source>
</evidence>
<sequence length="399" mass="41267">MVRSVHIDAGVEAYAQGCTRLGFILQVGFILGRPQPGGKDLLLALIPTPDCEAGPAARLDGKTHITLDADWVVEHALQLSRILIGGIHVLGMFVVAPAAVFEASSTIVTGVLRDVQSELRGSHASLVLHADATSGALTARDASGPGALKPCDHRVSALAEQMVTLQTRYALDCPLPGPMPPPYKPARRAVLADVAARLEGAVLATSEGRLLPPGAASLAEAGAAAGLTPAGPWTLALHGPGGVRAGAPGVASLRGVLDARACVGRREGVAAARDALAADVRAGVAARLAPEARGREGGEATLGTLRRVFLALPEGPLAVAEVLRFGEGEGVALARLQEVLGGAVVAEALALDAPLEVTRYVPGQALRESRNEYAMRNLIIASVLLMIIFVLYMTYFHGR</sequence>
<evidence type="ECO:0000256" key="4">
    <source>
        <dbReference type="ARBA" id="ARBA00022989"/>
    </source>
</evidence>
<dbReference type="KEGG" id="apro:F751_2970"/>
<feature type="transmembrane region" description="Helical" evidence="6">
    <location>
        <begin position="378"/>
        <end position="396"/>
    </location>
</feature>
<dbReference type="Pfam" id="PF14778">
    <property type="entry name" value="ODR4-like"/>
    <property type="match status" value="1"/>
</dbReference>
<dbReference type="GeneID" id="23614361"/>
<evidence type="ECO:0000313" key="7">
    <source>
        <dbReference type="EMBL" id="KFM22779.1"/>
    </source>
</evidence>
<dbReference type="GO" id="GO:0016020">
    <property type="term" value="C:membrane"/>
    <property type="evidence" value="ECO:0007669"/>
    <property type="project" value="UniProtKB-SubCell"/>
</dbReference>
<dbReference type="eggNOG" id="KOG4703">
    <property type="taxonomic scope" value="Eukaryota"/>
</dbReference>
<dbReference type="GO" id="GO:0008104">
    <property type="term" value="P:intracellular protein localization"/>
    <property type="evidence" value="ECO:0007669"/>
    <property type="project" value="TreeGrafter"/>
</dbReference>